<feature type="transmembrane region" description="Helical" evidence="10">
    <location>
        <begin position="131"/>
        <end position="151"/>
    </location>
</feature>
<proteinExistence type="inferred from homology"/>
<keyword evidence="13" id="KW-1185">Reference proteome</keyword>
<keyword evidence="7 10" id="KW-0472">Membrane</keyword>
<evidence type="ECO:0000256" key="9">
    <source>
        <dbReference type="ARBA" id="ARBA00023284"/>
    </source>
</evidence>
<dbReference type="GO" id="GO:0048038">
    <property type="term" value="F:quinone binding"/>
    <property type="evidence" value="ECO:0007669"/>
    <property type="project" value="UniProtKB-KW"/>
</dbReference>
<evidence type="ECO:0000313" key="12">
    <source>
        <dbReference type="EMBL" id="AUV84033.1"/>
    </source>
</evidence>
<keyword evidence="8" id="KW-1015">Disulfide bond</keyword>
<dbReference type="AlphaFoldDB" id="A0A2I8VQ28"/>
<dbReference type="GeneID" id="35593804"/>
<evidence type="ECO:0000256" key="8">
    <source>
        <dbReference type="ARBA" id="ARBA00023157"/>
    </source>
</evidence>
<keyword evidence="5 10" id="KW-1133">Transmembrane helix</keyword>
<evidence type="ECO:0000256" key="4">
    <source>
        <dbReference type="ARBA" id="ARBA00022719"/>
    </source>
</evidence>
<dbReference type="GO" id="GO:0016491">
    <property type="term" value="F:oxidoreductase activity"/>
    <property type="evidence" value="ECO:0007669"/>
    <property type="project" value="UniProtKB-KW"/>
</dbReference>
<feature type="transmembrane region" description="Helical" evidence="10">
    <location>
        <begin position="24"/>
        <end position="45"/>
    </location>
</feature>
<dbReference type="Gene3D" id="1.20.1440.130">
    <property type="entry name" value="VKOR domain"/>
    <property type="match status" value="1"/>
</dbReference>
<dbReference type="OrthoDB" id="176506at2157"/>
<dbReference type="GO" id="GO:0016020">
    <property type="term" value="C:membrane"/>
    <property type="evidence" value="ECO:0007669"/>
    <property type="project" value="UniProtKB-SubCell"/>
</dbReference>
<dbReference type="InterPro" id="IPR038354">
    <property type="entry name" value="VKOR_sf"/>
</dbReference>
<dbReference type="RefSeq" id="WP_103427722.1">
    <property type="nucleotide sequence ID" value="NZ_CP026309.1"/>
</dbReference>
<keyword evidence="4" id="KW-0874">Quinone</keyword>
<evidence type="ECO:0000256" key="7">
    <source>
        <dbReference type="ARBA" id="ARBA00023136"/>
    </source>
</evidence>
<sequence>MTDEDHTPPGWDQNPSAWSERLPLVALALVGVAISVYLSLFQFGITNSVWEPFFGDGSRTILTSKTSHVLPIPDAALGALSYLLDAVTGVIGGTERWRTRPWVVIIFGMAVGPLGGVSVLLVILQPVMYDAWCTLCLLSALVSLAMISPALDEMLASLQYLRAVYENDGSLWAALWKGTRRESTTGGSA</sequence>
<evidence type="ECO:0000256" key="5">
    <source>
        <dbReference type="ARBA" id="ARBA00022989"/>
    </source>
</evidence>
<organism evidence="12 13">
    <name type="scientific">Salinigranum rubrum</name>
    <dbReference type="NCBI Taxonomy" id="755307"/>
    <lineage>
        <taxon>Archaea</taxon>
        <taxon>Methanobacteriati</taxon>
        <taxon>Methanobacteriota</taxon>
        <taxon>Stenosarchaea group</taxon>
        <taxon>Halobacteria</taxon>
        <taxon>Halobacteriales</taxon>
        <taxon>Haloferacaceae</taxon>
        <taxon>Salinigranum</taxon>
    </lineage>
</organism>
<evidence type="ECO:0000256" key="3">
    <source>
        <dbReference type="ARBA" id="ARBA00022692"/>
    </source>
</evidence>
<keyword evidence="3 10" id="KW-0812">Transmembrane</keyword>
<protein>
    <submittedName>
        <fullName evidence="12">Vitamin K epoxide reductase</fullName>
    </submittedName>
</protein>
<evidence type="ECO:0000256" key="6">
    <source>
        <dbReference type="ARBA" id="ARBA00023002"/>
    </source>
</evidence>
<comment type="similarity">
    <text evidence="2">Belongs to the VKOR family.</text>
</comment>
<dbReference type="KEGG" id="srub:C2R22_16890"/>
<evidence type="ECO:0000256" key="1">
    <source>
        <dbReference type="ARBA" id="ARBA00004141"/>
    </source>
</evidence>
<evidence type="ECO:0000259" key="11">
    <source>
        <dbReference type="Pfam" id="PF07884"/>
    </source>
</evidence>
<dbReference type="InterPro" id="IPR012932">
    <property type="entry name" value="VKOR"/>
</dbReference>
<dbReference type="Pfam" id="PF07884">
    <property type="entry name" value="VKOR"/>
    <property type="match status" value="1"/>
</dbReference>
<name>A0A2I8VQ28_9EURY</name>
<evidence type="ECO:0000313" key="13">
    <source>
        <dbReference type="Proteomes" id="UP000236584"/>
    </source>
</evidence>
<gene>
    <name evidence="12" type="ORF">C2R22_16890</name>
</gene>
<dbReference type="EMBL" id="CP026309">
    <property type="protein sequence ID" value="AUV84033.1"/>
    <property type="molecule type" value="Genomic_DNA"/>
</dbReference>
<dbReference type="Proteomes" id="UP000236584">
    <property type="component" value="Chromosome"/>
</dbReference>
<reference evidence="12 13" key="1">
    <citation type="submission" date="2018-01" db="EMBL/GenBank/DDBJ databases">
        <title>Complete genome sequence of Salinigranum rubrum GX10T, an extremely halophilic archaeon isolated from a marine solar saltern.</title>
        <authorList>
            <person name="Han S."/>
        </authorList>
    </citation>
    <scope>NUCLEOTIDE SEQUENCE [LARGE SCALE GENOMIC DNA]</scope>
    <source>
        <strain evidence="12 13">GX10</strain>
    </source>
</reference>
<accession>A0A2I8VQ28</accession>
<feature type="transmembrane region" description="Helical" evidence="10">
    <location>
        <begin position="102"/>
        <end position="124"/>
    </location>
</feature>
<evidence type="ECO:0000256" key="2">
    <source>
        <dbReference type="ARBA" id="ARBA00006214"/>
    </source>
</evidence>
<comment type="subcellular location">
    <subcellularLocation>
        <location evidence="1">Membrane</location>
        <topology evidence="1">Multi-pass membrane protein</topology>
    </subcellularLocation>
</comment>
<feature type="domain" description="Vitamin K epoxide reductase" evidence="11">
    <location>
        <begin position="23"/>
        <end position="147"/>
    </location>
</feature>
<keyword evidence="9" id="KW-0676">Redox-active center</keyword>
<keyword evidence="6" id="KW-0560">Oxidoreductase</keyword>
<evidence type="ECO:0000256" key="10">
    <source>
        <dbReference type="SAM" id="Phobius"/>
    </source>
</evidence>
<dbReference type="CDD" id="cd12919">
    <property type="entry name" value="VKOR_2"/>
    <property type="match status" value="1"/>
</dbReference>